<dbReference type="AlphaFoldDB" id="A0A6S6YP88"/>
<dbReference type="CDD" id="cd03453">
    <property type="entry name" value="SAV4209_like"/>
    <property type="match status" value="1"/>
</dbReference>
<dbReference type="SUPFAM" id="SSF54637">
    <property type="entry name" value="Thioesterase/thiol ester dehydrase-isomerase"/>
    <property type="match status" value="1"/>
</dbReference>
<name>A0A6S6YP88_9BURK</name>
<dbReference type="RefSeq" id="WP_175173756.1">
    <property type="nucleotide sequence ID" value="NZ_CADIJX010000002.1"/>
</dbReference>
<reference evidence="2 3" key="1">
    <citation type="submission" date="2020-04" db="EMBL/GenBank/DDBJ databases">
        <authorList>
            <person name="De Canck E."/>
        </authorList>
    </citation>
    <scope>NUCLEOTIDE SEQUENCE [LARGE SCALE GENOMIC DNA]</scope>
    <source>
        <strain evidence="2 3">LMG 3431</strain>
    </source>
</reference>
<evidence type="ECO:0000313" key="2">
    <source>
        <dbReference type="EMBL" id="CAB3634601.1"/>
    </source>
</evidence>
<dbReference type="PANTHER" id="PTHR43841:SF3">
    <property type="entry name" value="(3R)-HYDROXYACYL-ACP DEHYDRATASE SUBUNIT HADB"/>
    <property type="match status" value="1"/>
</dbReference>
<dbReference type="GO" id="GO:0006633">
    <property type="term" value="P:fatty acid biosynthetic process"/>
    <property type="evidence" value="ECO:0007669"/>
    <property type="project" value="InterPro"/>
</dbReference>
<keyword evidence="3" id="KW-1185">Reference proteome</keyword>
<proteinExistence type="predicted"/>
<dbReference type="InterPro" id="IPR029069">
    <property type="entry name" value="HotDog_dom_sf"/>
</dbReference>
<feature type="domain" description="MaoC-like" evidence="1">
    <location>
        <begin position="21"/>
        <end position="106"/>
    </location>
</feature>
<dbReference type="Pfam" id="PF01575">
    <property type="entry name" value="MaoC_dehydratas"/>
    <property type="match status" value="1"/>
</dbReference>
<organism evidence="2 3">
    <name type="scientific">Achromobacter pestifer</name>
    <dbReference type="NCBI Taxonomy" id="1353889"/>
    <lineage>
        <taxon>Bacteria</taxon>
        <taxon>Pseudomonadati</taxon>
        <taxon>Pseudomonadota</taxon>
        <taxon>Betaproteobacteria</taxon>
        <taxon>Burkholderiales</taxon>
        <taxon>Alcaligenaceae</taxon>
        <taxon>Achromobacter</taxon>
    </lineage>
</organism>
<dbReference type="PANTHER" id="PTHR43841">
    <property type="entry name" value="3-HYDROXYACYL-THIOESTER DEHYDRATASE HTDX-RELATED"/>
    <property type="match status" value="1"/>
</dbReference>
<dbReference type="GO" id="GO:0005835">
    <property type="term" value="C:fatty acid synthase complex"/>
    <property type="evidence" value="ECO:0007669"/>
    <property type="project" value="InterPro"/>
</dbReference>
<sequence>MNPNGFQNARPGDALPGFTAGPISRHALALYCGASGDHNPIHVDMDFARSAGMDDVFAHGMLSAAYLARLLTNWAPQSALREFAVRFVAITHVGDDVRCTGQVVERFEAQGETRLRVELHARSQTGELRLSGVAVLAASNMEQEKDDGNA</sequence>
<gene>
    <name evidence="2" type="ORF">LMG3431_01400</name>
</gene>
<dbReference type="GO" id="GO:0004312">
    <property type="term" value="F:fatty acid synthase activity"/>
    <property type="evidence" value="ECO:0007669"/>
    <property type="project" value="InterPro"/>
</dbReference>
<dbReference type="EMBL" id="CADIJX010000002">
    <property type="protein sequence ID" value="CAB3634601.1"/>
    <property type="molecule type" value="Genomic_DNA"/>
</dbReference>
<dbReference type="Gene3D" id="3.10.129.10">
    <property type="entry name" value="Hotdog Thioesterase"/>
    <property type="match status" value="1"/>
</dbReference>
<dbReference type="InterPro" id="IPR002539">
    <property type="entry name" value="MaoC-like_dom"/>
</dbReference>
<evidence type="ECO:0000313" key="3">
    <source>
        <dbReference type="Proteomes" id="UP000494108"/>
    </source>
</evidence>
<dbReference type="PRINTS" id="PR01483">
    <property type="entry name" value="FASYNTHASE"/>
</dbReference>
<evidence type="ECO:0000259" key="1">
    <source>
        <dbReference type="Pfam" id="PF01575"/>
    </source>
</evidence>
<accession>A0A6S6YP88</accession>
<protein>
    <recommendedName>
        <fullName evidence="1">MaoC-like domain-containing protein</fullName>
    </recommendedName>
</protein>
<dbReference type="Proteomes" id="UP000494108">
    <property type="component" value="Unassembled WGS sequence"/>
</dbReference>
<dbReference type="InterPro" id="IPR003965">
    <property type="entry name" value="Fatty_acid_synthase"/>
</dbReference>